<dbReference type="PANTHER" id="PTHR42760:SF123">
    <property type="entry name" value="OXIDOREDUCTASE"/>
    <property type="match status" value="1"/>
</dbReference>
<evidence type="ECO:0000313" key="2">
    <source>
        <dbReference type="EMBL" id="CUJ90673.1"/>
    </source>
</evidence>
<protein>
    <submittedName>
        <fullName evidence="2">2-dehydro-3-deoxy-D-gluconate 5-dehydrogenase</fullName>
        <ecNumber evidence="2">1.1.1.127</ecNumber>
    </submittedName>
</protein>
<dbReference type="InterPro" id="IPR020904">
    <property type="entry name" value="Sc_DH/Rdtase_CS"/>
</dbReference>
<evidence type="ECO:0000313" key="3">
    <source>
        <dbReference type="Proteomes" id="UP000051260"/>
    </source>
</evidence>
<dbReference type="OrthoDB" id="9796652at2"/>
<keyword evidence="3" id="KW-1185">Reference proteome</keyword>
<reference evidence="3" key="1">
    <citation type="submission" date="2015-09" db="EMBL/GenBank/DDBJ databases">
        <authorList>
            <person name="Rodrigo-Torres L."/>
            <person name="Arahal D.R."/>
        </authorList>
    </citation>
    <scope>NUCLEOTIDE SEQUENCE [LARGE SCALE GENOMIC DNA]</scope>
    <source>
        <strain evidence="3">CECT 5091</strain>
    </source>
</reference>
<dbReference type="RefSeq" id="WP_058280793.1">
    <property type="nucleotide sequence ID" value="NZ_CYUD01000003.1"/>
</dbReference>
<dbReference type="AlphaFoldDB" id="A0A0N7M8T4"/>
<dbReference type="PRINTS" id="PR00081">
    <property type="entry name" value="GDHRDH"/>
</dbReference>
<name>A0A0N7M8T4_9RHOB</name>
<dbReference type="STRING" id="1715692.RUE5091_01013"/>
<dbReference type="EMBL" id="CYUD01000003">
    <property type="protein sequence ID" value="CUJ90673.1"/>
    <property type="molecule type" value="Genomic_DNA"/>
</dbReference>
<organism evidence="2 3">
    <name type="scientific">Ruegeria denitrificans</name>
    <dbReference type="NCBI Taxonomy" id="1715692"/>
    <lineage>
        <taxon>Bacteria</taxon>
        <taxon>Pseudomonadati</taxon>
        <taxon>Pseudomonadota</taxon>
        <taxon>Alphaproteobacteria</taxon>
        <taxon>Rhodobacterales</taxon>
        <taxon>Roseobacteraceae</taxon>
        <taxon>Ruegeria</taxon>
    </lineage>
</organism>
<keyword evidence="2" id="KW-0560">Oxidoreductase</keyword>
<dbReference type="FunFam" id="3.40.50.720:FF:000084">
    <property type="entry name" value="Short-chain dehydrogenase reductase"/>
    <property type="match status" value="1"/>
</dbReference>
<accession>A0A0N7M8T4</accession>
<dbReference type="PROSITE" id="PS00061">
    <property type="entry name" value="ADH_SHORT"/>
    <property type="match status" value="1"/>
</dbReference>
<dbReference type="InterPro" id="IPR002347">
    <property type="entry name" value="SDR_fam"/>
</dbReference>
<gene>
    <name evidence="2" type="primary">kduD_2</name>
    <name evidence="2" type="ORF">RUE5091_01013</name>
</gene>
<sequence>MTSKASFDFAGAKVLVIGASRAGIGAAIARAFQDSGAAVEITGVEPECAEVDAARFTYNQLDVTDTDEVYEFAGMRDHIDVLVNCAAITRRGEEMAPEFFSHVLNVNLTGSFRCAEALHPALSAAKGRVINVASMYARFGSPQNPAYGASKAGVEQLTKSLAIAWAKDGIRVNAIAPGFIVTAQSARARKDASFTSAVEARTPLARWGHPEDIAGTAMFLASDAAAFVTGTCLIVDGGYSVV</sequence>
<dbReference type="GO" id="GO:0030497">
    <property type="term" value="P:fatty acid elongation"/>
    <property type="evidence" value="ECO:0007669"/>
    <property type="project" value="TreeGrafter"/>
</dbReference>
<dbReference type="InterPro" id="IPR036291">
    <property type="entry name" value="NAD(P)-bd_dom_sf"/>
</dbReference>
<dbReference type="PANTHER" id="PTHR42760">
    <property type="entry name" value="SHORT-CHAIN DEHYDROGENASES/REDUCTASES FAMILY MEMBER"/>
    <property type="match status" value="1"/>
</dbReference>
<evidence type="ECO:0000256" key="1">
    <source>
        <dbReference type="ARBA" id="ARBA00006484"/>
    </source>
</evidence>
<comment type="similarity">
    <text evidence="1">Belongs to the short-chain dehydrogenases/reductases (SDR) family.</text>
</comment>
<dbReference type="Gene3D" id="3.40.50.720">
    <property type="entry name" value="NAD(P)-binding Rossmann-like Domain"/>
    <property type="match status" value="1"/>
</dbReference>
<dbReference type="SUPFAM" id="SSF51735">
    <property type="entry name" value="NAD(P)-binding Rossmann-fold domains"/>
    <property type="match status" value="1"/>
</dbReference>
<dbReference type="Proteomes" id="UP000051260">
    <property type="component" value="Unassembled WGS sequence"/>
</dbReference>
<dbReference type="Pfam" id="PF13561">
    <property type="entry name" value="adh_short_C2"/>
    <property type="match status" value="1"/>
</dbReference>
<dbReference type="EC" id="1.1.1.127" evidence="2"/>
<proteinExistence type="inferred from homology"/>
<dbReference type="GO" id="GO:0047001">
    <property type="term" value="F:2-dehydro-3-deoxy-D-gluconate 5-dehydrogenase activity"/>
    <property type="evidence" value="ECO:0007669"/>
    <property type="project" value="UniProtKB-EC"/>
</dbReference>
<dbReference type="PRINTS" id="PR00080">
    <property type="entry name" value="SDRFAMILY"/>
</dbReference>